<organism evidence="2 3">
    <name type="scientific">Speluncibacter jeojiensis</name>
    <dbReference type="NCBI Taxonomy" id="2710754"/>
    <lineage>
        <taxon>Bacteria</taxon>
        <taxon>Bacillati</taxon>
        <taxon>Actinomycetota</taxon>
        <taxon>Actinomycetes</taxon>
        <taxon>Mycobacteriales</taxon>
        <taxon>Speluncibacteraceae</taxon>
        <taxon>Speluncibacter</taxon>
    </lineage>
</organism>
<reference evidence="2" key="1">
    <citation type="submission" date="2022-08" db="EMBL/GenBank/DDBJ databases">
        <title>Genome analysis of Corynebacteriales strain.</title>
        <authorList>
            <person name="Lee S.D."/>
        </authorList>
    </citation>
    <scope>NUCLEOTIDE SEQUENCE</scope>
    <source>
        <strain evidence="2">D3-21</strain>
    </source>
</reference>
<dbReference type="PANTHER" id="PTHR34853">
    <property type="match status" value="1"/>
</dbReference>
<sequence>MKATMLAGLTVAAMAVPTAAVQTVAAASPAPAGDAFYQPPSPLPAGAPGDVIRTEPSGFPTTAIKGPVTTTKVMYLSRDTHDRPIAVTGTVFVPDGPWRGPGPRPLVVDGPGTQGQGDQCAPSKLFASGGEYEAATIIPMLAEGYAVAVTDFEGLGTPGIHPYMNRLSQAHNVIDMGRAALRLGDPSIPKDAPVALWGYSQGGGAVASAVEQLPSYAPELHVVGGFVGAPPADLAATAKYIDGTALMGAIGYTTNGLVEDYPQIKPAVEAALNDKGRQFLEDVSTQCESETIAQFGFHHSSEFTSDGRSIGDHLTEEPIKSVVDAQRIGLIKPTVPVFVTNSTADDLVPPSNVEGLVHEWCALGADVTYREYALPHVAPVVDHSIPGGLALPEAGPWMADRFAGTPVPAGCH</sequence>
<feature type="signal peptide" evidence="1">
    <location>
        <begin position="1"/>
        <end position="20"/>
    </location>
</feature>
<keyword evidence="1" id="KW-0732">Signal</keyword>
<dbReference type="Proteomes" id="UP001152755">
    <property type="component" value="Unassembled WGS sequence"/>
</dbReference>
<protein>
    <submittedName>
        <fullName evidence="2">Lipase family protein</fullName>
    </submittedName>
</protein>
<dbReference type="Gene3D" id="3.40.50.1820">
    <property type="entry name" value="alpha/beta hydrolase"/>
    <property type="match status" value="1"/>
</dbReference>
<dbReference type="RefSeq" id="WP_332520848.1">
    <property type="nucleotide sequence ID" value="NZ_JANRHA010000028.1"/>
</dbReference>
<dbReference type="EMBL" id="JANRHA010000028">
    <property type="protein sequence ID" value="MDG3017200.1"/>
    <property type="molecule type" value="Genomic_DNA"/>
</dbReference>
<evidence type="ECO:0000313" key="3">
    <source>
        <dbReference type="Proteomes" id="UP001152755"/>
    </source>
</evidence>
<feature type="chain" id="PRO_5040809459" evidence="1">
    <location>
        <begin position="21"/>
        <end position="412"/>
    </location>
</feature>
<dbReference type="InterPro" id="IPR029058">
    <property type="entry name" value="AB_hydrolase_fold"/>
</dbReference>
<dbReference type="SUPFAM" id="SSF53474">
    <property type="entry name" value="alpha/beta-Hydrolases"/>
    <property type="match status" value="1"/>
</dbReference>
<dbReference type="AlphaFoldDB" id="A0A9X4M548"/>
<keyword evidence="3" id="KW-1185">Reference proteome</keyword>
<evidence type="ECO:0000256" key="1">
    <source>
        <dbReference type="SAM" id="SignalP"/>
    </source>
</evidence>
<accession>A0A9X4M548</accession>
<dbReference type="PIRSF" id="PIRSF029171">
    <property type="entry name" value="Esterase_LipA"/>
    <property type="match status" value="1"/>
</dbReference>
<dbReference type="PANTHER" id="PTHR34853:SF1">
    <property type="entry name" value="LIPASE 5"/>
    <property type="match status" value="1"/>
</dbReference>
<dbReference type="GO" id="GO:0004806">
    <property type="term" value="F:triacylglycerol lipase activity"/>
    <property type="evidence" value="ECO:0007669"/>
    <property type="project" value="InterPro"/>
</dbReference>
<gene>
    <name evidence="2" type="ORF">NVS88_21830</name>
</gene>
<comment type="caution">
    <text evidence="2">The sequence shown here is derived from an EMBL/GenBank/DDBJ whole genome shotgun (WGS) entry which is preliminary data.</text>
</comment>
<dbReference type="Gene3D" id="1.10.260.130">
    <property type="match status" value="1"/>
</dbReference>
<dbReference type="GO" id="GO:0016042">
    <property type="term" value="P:lipid catabolic process"/>
    <property type="evidence" value="ECO:0007669"/>
    <property type="project" value="InterPro"/>
</dbReference>
<proteinExistence type="predicted"/>
<name>A0A9X4M548_9ACTN</name>
<dbReference type="InterPro" id="IPR005152">
    <property type="entry name" value="Lipase_secreted"/>
</dbReference>
<evidence type="ECO:0000313" key="2">
    <source>
        <dbReference type="EMBL" id="MDG3017200.1"/>
    </source>
</evidence>
<dbReference type="Pfam" id="PF03583">
    <property type="entry name" value="LIP"/>
    <property type="match status" value="1"/>
</dbReference>